<comment type="caution">
    <text evidence="3">The sequence shown here is derived from an EMBL/GenBank/DDBJ whole genome shotgun (WGS) entry which is preliminary data.</text>
</comment>
<dbReference type="RefSeq" id="WP_411159079.1">
    <property type="nucleotide sequence ID" value="NZ_JBJOSA010000003.1"/>
</dbReference>
<dbReference type="PROSITE" id="PS50965">
    <property type="entry name" value="NERD"/>
    <property type="match status" value="1"/>
</dbReference>
<evidence type="ECO:0000313" key="4">
    <source>
        <dbReference type="Proteomes" id="UP001628668"/>
    </source>
</evidence>
<gene>
    <name evidence="3" type="ORF">ACKA06_04655</name>
</gene>
<feature type="region of interest" description="Disordered" evidence="1">
    <location>
        <begin position="316"/>
        <end position="338"/>
    </location>
</feature>
<proteinExistence type="predicted"/>
<protein>
    <submittedName>
        <fullName evidence="3">Nuclease-related domain-containing protein</fullName>
    </submittedName>
</protein>
<dbReference type="InterPro" id="IPR011528">
    <property type="entry name" value="NERD"/>
</dbReference>
<evidence type="ECO:0000313" key="3">
    <source>
        <dbReference type="EMBL" id="MFL8936073.1"/>
    </source>
</evidence>
<reference evidence="3 4" key="1">
    <citation type="submission" date="2024-12" db="EMBL/GenBank/DDBJ databases">
        <authorList>
            <person name="Li X."/>
            <person name="Zhang D."/>
        </authorList>
    </citation>
    <scope>NUCLEOTIDE SEQUENCE [LARGE SCALE GENOMIC DNA]</scope>
    <source>
        <strain evidence="3 4">JCM19602</strain>
    </source>
</reference>
<dbReference type="EMBL" id="JBJOSA010000003">
    <property type="protein sequence ID" value="MFL8936073.1"/>
    <property type="molecule type" value="Genomic_DNA"/>
</dbReference>
<sequence length="338" mass="39209">MIIKDREIPRIILKLQALLRRFPMHHHKIQILVDELNRRTAGHKGEEALDYPLSLLNPEKYLIFHGLRLQIGNHFFQIDTLVISKNFILLIEVKNLAGTIYFDPVFSQLIQIKDEQKQAYPDPQIQLLRQVEQLKKWLKHHGFSSISIFSLVVVSNDKTIIKTSPENHNLNSSVIHRHLLPTHIKTFEKSTQSEVYDHKEIKKLVRLLKKKHVEAEHSILERFNISPSEIKKGVFCEVCTHSPLVRKHGSWFCTNCKAKNLNGHVQALMDYCLLIKPLITNEEARKFLNIESRYVTKRLLKSLNLPTTGTKKSTTYDLTQLTKQNVPTNSNKKPATTK</sequence>
<evidence type="ECO:0000256" key="1">
    <source>
        <dbReference type="SAM" id="MobiDB-lite"/>
    </source>
</evidence>
<accession>A0ABW8VL64</accession>
<feature type="domain" description="NERD" evidence="2">
    <location>
        <begin position="41"/>
        <end position="157"/>
    </location>
</feature>
<dbReference type="Proteomes" id="UP001628668">
    <property type="component" value="Unassembled WGS sequence"/>
</dbReference>
<name>A0ABW8VL64_9BACI</name>
<organism evidence="3 4">
    <name type="scientific">Rossellomorea oryzaecorticis</name>
    <dbReference type="NCBI Taxonomy" id="1396505"/>
    <lineage>
        <taxon>Bacteria</taxon>
        <taxon>Bacillati</taxon>
        <taxon>Bacillota</taxon>
        <taxon>Bacilli</taxon>
        <taxon>Bacillales</taxon>
        <taxon>Bacillaceae</taxon>
        <taxon>Rossellomorea</taxon>
    </lineage>
</organism>
<dbReference type="Pfam" id="PF08378">
    <property type="entry name" value="NERD"/>
    <property type="match status" value="1"/>
</dbReference>
<keyword evidence="4" id="KW-1185">Reference proteome</keyword>
<evidence type="ECO:0000259" key="2">
    <source>
        <dbReference type="PROSITE" id="PS50965"/>
    </source>
</evidence>